<dbReference type="AlphaFoldDB" id="A0A9P5N5T2"/>
<feature type="non-terminal residue" evidence="1">
    <location>
        <position position="170"/>
    </location>
</feature>
<reference evidence="1" key="2">
    <citation type="journal article" date="2020" name="Nat. Commun.">
        <title>Large-scale genome sequencing of mycorrhizal fungi provides insights into the early evolution of symbiotic traits.</title>
        <authorList>
            <person name="Miyauchi S."/>
            <person name="Kiss E."/>
            <person name="Kuo A."/>
            <person name="Drula E."/>
            <person name="Kohler A."/>
            <person name="Sanchez-Garcia M."/>
            <person name="Morin E."/>
            <person name="Andreopoulos B."/>
            <person name="Barry K.W."/>
            <person name="Bonito G."/>
            <person name="Buee M."/>
            <person name="Carver A."/>
            <person name="Chen C."/>
            <person name="Cichocki N."/>
            <person name="Clum A."/>
            <person name="Culley D."/>
            <person name="Crous P.W."/>
            <person name="Fauchery L."/>
            <person name="Girlanda M."/>
            <person name="Hayes R.D."/>
            <person name="Keri Z."/>
            <person name="LaButti K."/>
            <person name="Lipzen A."/>
            <person name="Lombard V."/>
            <person name="Magnuson J."/>
            <person name="Maillard F."/>
            <person name="Murat C."/>
            <person name="Nolan M."/>
            <person name="Ohm R.A."/>
            <person name="Pangilinan J."/>
            <person name="Pereira M.F."/>
            <person name="Perotto S."/>
            <person name="Peter M."/>
            <person name="Pfister S."/>
            <person name="Riley R."/>
            <person name="Sitrit Y."/>
            <person name="Stielow J.B."/>
            <person name="Szollosi G."/>
            <person name="Zifcakova L."/>
            <person name="Stursova M."/>
            <person name="Spatafora J.W."/>
            <person name="Tedersoo L."/>
            <person name="Vaario L.M."/>
            <person name="Yamada A."/>
            <person name="Yan M."/>
            <person name="Wang P."/>
            <person name="Xu J."/>
            <person name="Bruns T."/>
            <person name="Baldrian P."/>
            <person name="Vilgalys R."/>
            <person name="Dunand C."/>
            <person name="Henrissat B."/>
            <person name="Grigoriev I.V."/>
            <person name="Hibbett D."/>
            <person name="Nagy L.G."/>
            <person name="Martin F.M."/>
        </authorList>
    </citation>
    <scope>NUCLEOTIDE SEQUENCE</scope>
    <source>
        <strain evidence="1">Prilba</strain>
    </source>
</reference>
<gene>
    <name evidence="1" type="ORF">DFH94DRAFT_615700</name>
</gene>
<evidence type="ECO:0000313" key="1">
    <source>
        <dbReference type="EMBL" id="KAF8486969.1"/>
    </source>
</evidence>
<organism evidence="1 2">
    <name type="scientific">Russula ochroleuca</name>
    <dbReference type="NCBI Taxonomy" id="152965"/>
    <lineage>
        <taxon>Eukaryota</taxon>
        <taxon>Fungi</taxon>
        <taxon>Dikarya</taxon>
        <taxon>Basidiomycota</taxon>
        <taxon>Agaricomycotina</taxon>
        <taxon>Agaricomycetes</taxon>
        <taxon>Russulales</taxon>
        <taxon>Russulaceae</taxon>
        <taxon>Russula</taxon>
    </lineage>
</organism>
<name>A0A9P5N5T2_9AGAM</name>
<proteinExistence type="predicted"/>
<dbReference type="Proteomes" id="UP000759537">
    <property type="component" value="Unassembled WGS sequence"/>
</dbReference>
<evidence type="ECO:0000313" key="2">
    <source>
        <dbReference type="Proteomes" id="UP000759537"/>
    </source>
</evidence>
<dbReference type="EMBL" id="WHVB01000001">
    <property type="protein sequence ID" value="KAF8486969.1"/>
    <property type="molecule type" value="Genomic_DNA"/>
</dbReference>
<comment type="caution">
    <text evidence="1">The sequence shown here is derived from an EMBL/GenBank/DDBJ whole genome shotgun (WGS) entry which is preliminary data.</text>
</comment>
<dbReference type="OrthoDB" id="3043218at2759"/>
<keyword evidence="2" id="KW-1185">Reference proteome</keyword>
<reference evidence="1" key="1">
    <citation type="submission" date="2019-10" db="EMBL/GenBank/DDBJ databases">
        <authorList>
            <consortium name="DOE Joint Genome Institute"/>
            <person name="Kuo A."/>
            <person name="Miyauchi S."/>
            <person name="Kiss E."/>
            <person name="Drula E."/>
            <person name="Kohler A."/>
            <person name="Sanchez-Garcia M."/>
            <person name="Andreopoulos B."/>
            <person name="Barry K.W."/>
            <person name="Bonito G."/>
            <person name="Buee M."/>
            <person name="Carver A."/>
            <person name="Chen C."/>
            <person name="Cichocki N."/>
            <person name="Clum A."/>
            <person name="Culley D."/>
            <person name="Crous P.W."/>
            <person name="Fauchery L."/>
            <person name="Girlanda M."/>
            <person name="Hayes R."/>
            <person name="Keri Z."/>
            <person name="LaButti K."/>
            <person name="Lipzen A."/>
            <person name="Lombard V."/>
            <person name="Magnuson J."/>
            <person name="Maillard F."/>
            <person name="Morin E."/>
            <person name="Murat C."/>
            <person name="Nolan M."/>
            <person name="Ohm R."/>
            <person name="Pangilinan J."/>
            <person name="Pereira M."/>
            <person name="Perotto S."/>
            <person name="Peter M."/>
            <person name="Riley R."/>
            <person name="Sitrit Y."/>
            <person name="Stielow B."/>
            <person name="Szollosi G."/>
            <person name="Zifcakova L."/>
            <person name="Stursova M."/>
            <person name="Spatafora J.W."/>
            <person name="Tedersoo L."/>
            <person name="Vaario L.-M."/>
            <person name="Yamada A."/>
            <person name="Yan M."/>
            <person name="Wang P."/>
            <person name="Xu J."/>
            <person name="Bruns T."/>
            <person name="Baldrian P."/>
            <person name="Vilgalys R."/>
            <person name="Henrissat B."/>
            <person name="Grigoriev I.V."/>
            <person name="Hibbett D."/>
            <person name="Nagy L.G."/>
            <person name="Martin F.M."/>
        </authorList>
    </citation>
    <scope>NUCLEOTIDE SEQUENCE</scope>
    <source>
        <strain evidence="1">Prilba</strain>
    </source>
</reference>
<accession>A0A9P5N5T2</accession>
<sequence>MAKKSDKARGICYKPFPHINRSSLHSYVNPSTIHDSTQAVWTIQCVLYLISFAVPHLASAGDGHKLTPANQGVVAKQLNQKIVVGGRKKLSSVQTKLSDLLSVFQTVDFLENRASGVTYTQIFGCNVMMPKENTTWEALCLQYPNVAPFRNSGWEIYKEVKKLCPNKAKG</sequence>
<protein>
    <submittedName>
        <fullName evidence="1">Uncharacterized protein</fullName>
    </submittedName>
</protein>